<dbReference type="Proteomes" id="UP000044602">
    <property type="component" value="Unassembled WGS sequence"/>
</dbReference>
<dbReference type="EMBL" id="JAEMWZ010000359">
    <property type="protein sequence ID" value="KAG7121821.1"/>
    <property type="molecule type" value="Genomic_DNA"/>
</dbReference>
<evidence type="ECO:0000313" key="1">
    <source>
        <dbReference type="EMBL" id="CRJ83615.1"/>
    </source>
</evidence>
<evidence type="ECO:0000313" key="3">
    <source>
        <dbReference type="EMBL" id="KAG7121821.1"/>
    </source>
</evidence>
<dbReference type="OrthoDB" id="3979469at2759"/>
<gene>
    <name evidence="1" type="ORF">BN1708_009085</name>
    <name evidence="2" type="ORF">BN1723_008530</name>
    <name evidence="3" type="ORF">HYQ45_014307</name>
</gene>
<dbReference type="Proteomes" id="UP000045706">
    <property type="component" value="Unassembled WGS sequence"/>
</dbReference>
<evidence type="ECO:0000313" key="2">
    <source>
        <dbReference type="EMBL" id="CRJ92763.1"/>
    </source>
</evidence>
<dbReference type="PANTHER" id="PTHR39153:SF1">
    <property type="entry name" value="AGR244WP"/>
    <property type="match status" value="1"/>
</dbReference>
<dbReference type="EMBL" id="CVQH01000225">
    <property type="protein sequence ID" value="CRJ83615.1"/>
    <property type="molecule type" value="Genomic_DNA"/>
</dbReference>
<organism evidence="1 4">
    <name type="scientific">Verticillium longisporum</name>
    <name type="common">Verticillium dahliae var. longisporum</name>
    <dbReference type="NCBI Taxonomy" id="100787"/>
    <lineage>
        <taxon>Eukaryota</taxon>
        <taxon>Fungi</taxon>
        <taxon>Dikarya</taxon>
        <taxon>Ascomycota</taxon>
        <taxon>Pezizomycotina</taxon>
        <taxon>Sordariomycetes</taxon>
        <taxon>Hypocreomycetidae</taxon>
        <taxon>Glomerellales</taxon>
        <taxon>Plectosphaerellaceae</taxon>
        <taxon>Verticillium</taxon>
    </lineage>
</organism>
<dbReference type="EMBL" id="CVQI01000225">
    <property type="protein sequence ID" value="CRJ92763.1"/>
    <property type="molecule type" value="Genomic_DNA"/>
</dbReference>
<dbReference type="AlphaFoldDB" id="A0A0G4KF16"/>
<proteinExistence type="predicted"/>
<dbReference type="InterPro" id="IPR038882">
    <property type="entry name" value="Rcf3"/>
</dbReference>
<sequence>MPSHSPLQTTEANEAAWEATRGAVAGAARWGLVAAVFGGAAQYFSPLYRGMTIQFKIYIQMSGMVFGSMIEADSRLREYEARMRMQRRILRDRAKWKEFEDSYAEPEPKKNDN</sequence>
<accession>A0A0G4KF16</accession>
<dbReference type="PANTHER" id="PTHR39153">
    <property type="entry name" value="AGR244WP"/>
    <property type="match status" value="1"/>
</dbReference>
<evidence type="ECO:0000313" key="4">
    <source>
        <dbReference type="Proteomes" id="UP000044602"/>
    </source>
</evidence>
<reference evidence="3" key="2">
    <citation type="journal article" date="2021" name="Mol. Plant Pathol.">
        <title>A 20-kb lineage-specific genomic region tames virulence in pathogenic amphidiploid Verticillium longisporum.</title>
        <authorList>
            <person name="Harting R."/>
            <person name="Starke J."/>
            <person name="Kusch H."/>
            <person name="Poggeler S."/>
            <person name="Maurus I."/>
            <person name="Schluter R."/>
            <person name="Landesfeind M."/>
            <person name="Bulla I."/>
            <person name="Nowrousian M."/>
            <person name="de Jonge R."/>
            <person name="Stahlhut G."/>
            <person name="Hoff K.J."/>
            <person name="Asshauer K.P."/>
            <person name="Thurmer A."/>
            <person name="Stanke M."/>
            <person name="Daniel R."/>
            <person name="Morgenstern B."/>
            <person name="Thomma B.P.H.J."/>
            <person name="Kronstad J.W."/>
            <person name="Braus-Stromeyer S.A."/>
            <person name="Braus G.H."/>
        </authorList>
    </citation>
    <scope>NUCLEOTIDE SEQUENCE</scope>
    <source>
        <strain evidence="3">Vl32</strain>
    </source>
</reference>
<name>A0A0G4KF16_VERLO</name>
<protein>
    <recommendedName>
        <fullName evidence="6">Imidazoleglycerol-phosphate dehydratase</fullName>
    </recommendedName>
</protein>
<evidence type="ECO:0008006" key="6">
    <source>
        <dbReference type="Google" id="ProtNLM"/>
    </source>
</evidence>
<reference evidence="4 5" key="1">
    <citation type="submission" date="2015-05" db="EMBL/GenBank/DDBJ databases">
        <authorList>
            <person name="Fogelqvist Johan"/>
        </authorList>
    </citation>
    <scope>NUCLEOTIDE SEQUENCE [LARGE SCALE GENOMIC DNA]</scope>
    <source>
        <strain evidence="1">VL1</strain>
        <strain evidence="2">VL2</strain>
    </source>
</reference>
<keyword evidence="4" id="KW-1185">Reference proteome</keyword>
<evidence type="ECO:0000313" key="5">
    <source>
        <dbReference type="Proteomes" id="UP000045706"/>
    </source>
</evidence>
<dbReference type="STRING" id="100787.A0A0G4KF16"/>
<dbReference type="Proteomes" id="UP000689129">
    <property type="component" value="Unassembled WGS sequence"/>
</dbReference>